<dbReference type="AlphaFoldDB" id="A0A5B7X423"/>
<keyword evidence="1" id="KW-0472">Membrane</keyword>
<keyword evidence="1" id="KW-0812">Transmembrane</keyword>
<proteinExistence type="predicted"/>
<dbReference type="Gene3D" id="1.10.10.60">
    <property type="entry name" value="Homeodomain-like"/>
    <property type="match status" value="1"/>
</dbReference>
<dbReference type="OrthoDB" id="5295174at2"/>
<dbReference type="Proteomes" id="UP000309016">
    <property type="component" value="Chromosome"/>
</dbReference>
<dbReference type="PROSITE" id="PS01124">
    <property type="entry name" value="HTH_ARAC_FAMILY_2"/>
    <property type="match status" value="1"/>
</dbReference>
<dbReference type="SUPFAM" id="SSF48452">
    <property type="entry name" value="TPR-like"/>
    <property type="match status" value="1"/>
</dbReference>
<sequence length="568" mass="65911">MSTSKKIFKANLFLLGVFLYPSCVEMSGQNKIEFNFQDLQSLSYKEIRSKETKLFEDEELGKLDKLVNFHIAKAKAEEDTLEIAHAIYYKYAISDDEKALDYADSIINLTQASTHHNYPTVGYSLKGHYYYHSGRLELALDNYLIALQLAEKKKNIEQQREISLAIAAIRNLTGQHYAALELYNKALNLLKKNKKYKREHYSDYIVLLYNLSLTQLRLKENDSARIYAAQGIEITRNDDRNFKDFVLLDAQINYYEDNLQTANDTLEKYVSSLEGTSKAIKLYYLGKIQDQLGNTEKAIEYFEKIDSIVNYTQDGFPEIKDVYHHLILHTIQQNNKEKQIDYIDKLVYYDSVLSSGQERILNKSTLALDIPLLKQQKLKLQNQLKAKRRYKLLAGFLGGITILSGLHFYTRNRKMKRRLRILMEEEPKKKPVSKKTLDFSLAIPEDIKNDLILKLDNFENSNRYLDKVLDLPTLANELHTNTSYLSLVINYYKKKSFPNYLKELRISYAIQELKINLELTKYSNQGLAELFGFKTGESFSKAFLKETGVYPSRFIAELKARKAGGLEI</sequence>
<keyword evidence="4" id="KW-1185">Reference proteome</keyword>
<organism evidence="3 4">
    <name type="scientific">Antarcticibacterium flavum</name>
    <dbReference type="NCBI Taxonomy" id="2058175"/>
    <lineage>
        <taxon>Bacteria</taxon>
        <taxon>Pseudomonadati</taxon>
        <taxon>Bacteroidota</taxon>
        <taxon>Flavobacteriia</taxon>
        <taxon>Flavobacteriales</taxon>
        <taxon>Flavobacteriaceae</taxon>
        <taxon>Antarcticibacterium</taxon>
    </lineage>
</organism>
<dbReference type="InterPro" id="IPR018060">
    <property type="entry name" value="HTH_AraC"/>
</dbReference>
<evidence type="ECO:0000259" key="2">
    <source>
        <dbReference type="PROSITE" id="PS01124"/>
    </source>
</evidence>
<dbReference type="InterPro" id="IPR019734">
    <property type="entry name" value="TPR_rpt"/>
</dbReference>
<evidence type="ECO:0000313" key="4">
    <source>
        <dbReference type="Proteomes" id="UP000309016"/>
    </source>
</evidence>
<keyword evidence="1" id="KW-1133">Transmembrane helix</keyword>
<dbReference type="SMART" id="SM00028">
    <property type="entry name" value="TPR"/>
    <property type="match status" value="4"/>
</dbReference>
<evidence type="ECO:0000256" key="1">
    <source>
        <dbReference type="SAM" id="Phobius"/>
    </source>
</evidence>
<dbReference type="GO" id="GO:0043565">
    <property type="term" value="F:sequence-specific DNA binding"/>
    <property type="evidence" value="ECO:0007669"/>
    <property type="project" value="InterPro"/>
</dbReference>
<dbReference type="GO" id="GO:0003700">
    <property type="term" value="F:DNA-binding transcription factor activity"/>
    <property type="evidence" value="ECO:0007669"/>
    <property type="project" value="InterPro"/>
</dbReference>
<dbReference type="Pfam" id="PF13181">
    <property type="entry name" value="TPR_8"/>
    <property type="match status" value="1"/>
</dbReference>
<name>A0A5B7X423_9FLAO</name>
<dbReference type="SMART" id="SM00342">
    <property type="entry name" value="HTH_ARAC"/>
    <property type="match status" value="1"/>
</dbReference>
<dbReference type="Gene3D" id="1.25.40.10">
    <property type="entry name" value="Tetratricopeptide repeat domain"/>
    <property type="match status" value="2"/>
</dbReference>
<dbReference type="RefSeq" id="WP_139066748.1">
    <property type="nucleotide sequence ID" value="NZ_CP040812.1"/>
</dbReference>
<dbReference type="InterPro" id="IPR011990">
    <property type="entry name" value="TPR-like_helical_dom_sf"/>
</dbReference>
<accession>A0A5B7X423</accession>
<dbReference type="Pfam" id="PF12833">
    <property type="entry name" value="HTH_18"/>
    <property type="match status" value="1"/>
</dbReference>
<evidence type="ECO:0000313" key="3">
    <source>
        <dbReference type="EMBL" id="QCY70186.1"/>
    </source>
</evidence>
<reference evidence="3 4" key="1">
    <citation type="submission" date="2019-06" db="EMBL/GenBank/DDBJ databases">
        <title>Complete genome sequence of Antarcticibacterium flavum KCTC 52984T from an Antarctic marine sediment.</title>
        <authorList>
            <person name="Lee Y.M."/>
            <person name="Shin S.C."/>
        </authorList>
    </citation>
    <scope>NUCLEOTIDE SEQUENCE [LARGE SCALE GENOMIC DNA]</scope>
    <source>
        <strain evidence="3 4">KCTC 52984</strain>
    </source>
</reference>
<dbReference type="KEGG" id="afla:FHG64_12660"/>
<dbReference type="EMBL" id="CP040812">
    <property type="protein sequence ID" value="QCY70186.1"/>
    <property type="molecule type" value="Genomic_DNA"/>
</dbReference>
<protein>
    <submittedName>
        <fullName evidence="3">Helix-turn-helix domain-containing protein</fullName>
    </submittedName>
</protein>
<gene>
    <name evidence="3" type="ORF">FHG64_12660</name>
</gene>
<feature type="domain" description="HTH araC/xylS-type" evidence="2">
    <location>
        <begin position="449"/>
        <end position="557"/>
    </location>
</feature>
<feature type="transmembrane region" description="Helical" evidence="1">
    <location>
        <begin position="392"/>
        <end position="410"/>
    </location>
</feature>